<feature type="transmembrane region" description="Helical" evidence="1">
    <location>
        <begin position="30"/>
        <end position="49"/>
    </location>
</feature>
<dbReference type="RefSeq" id="WP_303279798.1">
    <property type="nucleotide sequence ID" value="NZ_JAUOEK010000183.1"/>
</dbReference>
<dbReference type="EMBL" id="JAUOEK010000183">
    <property type="protein sequence ID" value="MDO5972082.1"/>
    <property type="molecule type" value="Genomic_DNA"/>
</dbReference>
<keyword evidence="4" id="KW-1185">Reference proteome</keyword>
<protein>
    <submittedName>
        <fullName evidence="3">PH domain-containing protein</fullName>
    </submittedName>
</protein>
<comment type="caution">
    <text evidence="3">The sequence shown here is derived from an EMBL/GenBank/DDBJ whole genome shotgun (WGS) entry which is preliminary data.</text>
</comment>
<sequence length="171" mass="19240">MFTNTQIDIETLPKVSDIALIPVEKSYIKIVLFNLCVIFISIIGTLFGLKFLKEDSKFDSIATTLIIGLIVVFIVQFVVLVLGFKNRKYALREKDIIYTKGLLNFSTTILPFNRVQHVEISRSFLARKLNLATLEIYTAGESGSDLKIGGLPEDVAESINEYLTTMLDDRV</sequence>
<accession>A0ABT8WG77</accession>
<dbReference type="InterPro" id="IPR005182">
    <property type="entry name" value="YdbS-like_PH"/>
</dbReference>
<evidence type="ECO:0000256" key="1">
    <source>
        <dbReference type="SAM" id="Phobius"/>
    </source>
</evidence>
<dbReference type="PANTHER" id="PTHR34473">
    <property type="entry name" value="UPF0699 TRANSMEMBRANE PROTEIN YDBS"/>
    <property type="match status" value="1"/>
</dbReference>
<gene>
    <name evidence="3" type="ORF">Q4Q35_19960</name>
</gene>
<organism evidence="3 4">
    <name type="scientific">Flavivirga aquimarina</name>
    <dbReference type="NCBI Taxonomy" id="2027862"/>
    <lineage>
        <taxon>Bacteria</taxon>
        <taxon>Pseudomonadati</taxon>
        <taxon>Bacteroidota</taxon>
        <taxon>Flavobacteriia</taxon>
        <taxon>Flavobacteriales</taxon>
        <taxon>Flavobacteriaceae</taxon>
        <taxon>Flavivirga</taxon>
    </lineage>
</organism>
<keyword evidence="1" id="KW-0472">Membrane</keyword>
<dbReference type="PANTHER" id="PTHR34473:SF3">
    <property type="entry name" value="TRANSMEMBRANE PROTEIN-RELATED"/>
    <property type="match status" value="1"/>
</dbReference>
<reference evidence="3" key="1">
    <citation type="submission" date="2023-07" db="EMBL/GenBank/DDBJ databases">
        <title>Two novel species in the genus Flavivirga.</title>
        <authorList>
            <person name="Kwon K."/>
        </authorList>
    </citation>
    <scope>NUCLEOTIDE SEQUENCE</scope>
    <source>
        <strain evidence="3">KCTC 52353</strain>
    </source>
</reference>
<name>A0ABT8WG77_9FLAO</name>
<evidence type="ECO:0000259" key="2">
    <source>
        <dbReference type="Pfam" id="PF03703"/>
    </source>
</evidence>
<dbReference type="Proteomes" id="UP001176883">
    <property type="component" value="Unassembled WGS sequence"/>
</dbReference>
<keyword evidence="1" id="KW-0812">Transmembrane</keyword>
<evidence type="ECO:0000313" key="4">
    <source>
        <dbReference type="Proteomes" id="UP001176883"/>
    </source>
</evidence>
<feature type="transmembrane region" description="Helical" evidence="1">
    <location>
        <begin position="61"/>
        <end position="84"/>
    </location>
</feature>
<dbReference type="Pfam" id="PF03703">
    <property type="entry name" value="bPH_2"/>
    <property type="match status" value="1"/>
</dbReference>
<feature type="domain" description="YdbS-like PH" evidence="2">
    <location>
        <begin position="85"/>
        <end position="163"/>
    </location>
</feature>
<evidence type="ECO:0000313" key="3">
    <source>
        <dbReference type="EMBL" id="MDO5972082.1"/>
    </source>
</evidence>
<proteinExistence type="predicted"/>
<keyword evidence="1" id="KW-1133">Transmembrane helix</keyword>